<keyword evidence="8" id="KW-0539">Nucleus</keyword>
<proteinExistence type="predicted"/>
<protein>
    <recommendedName>
        <fullName evidence="9">DNA polymerase eta</fullName>
    </recommendedName>
</protein>
<evidence type="ECO:0000256" key="5">
    <source>
        <dbReference type="ARBA" id="ARBA00022771"/>
    </source>
</evidence>
<dbReference type="SUPFAM" id="SSF56672">
    <property type="entry name" value="DNA/RNA polymerases"/>
    <property type="match status" value="1"/>
</dbReference>
<dbReference type="InterPro" id="IPR001126">
    <property type="entry name" value="UmuC"/>
</dbReference>
<evidence type="ECO:0000313" key="13">
    <source>
        <dbReference type="EMBL" id="OAG17849.1"/>
    </source>
</evidence>
<keyword evidence="6" id="KW-0862">Zinc</keyword>
<dbReference type="SUPFAM" id="SSF100879">
    <property type="entry name" value="Lesion bypass DNA polymerase (Y-family), little finger domain"/>
    <property type="match status" value="1"/>
</dbReference>
<comment type="subcellular location">
    <subcellularLocation>
        <location evidence="1">Nucleus</location>
    </subcellularLocation>
</comment>
<evidence type="ECO:0000256" key="9">
    <source>
        <dbReference type="ARBA" id="ARBA00044975"/>
    </source>
</evidence>
<dbReference type="GO" id="GO:0008270">
    <property type="term" value="F:zinc ion binding"/>
    <property type="evidence" value="ECO:0007669"/>
    <property type="project" value="UniProtKB-KW"/>
</dbReference>
<dbReference type="InterPro" id="IPR043128">
    <property type="entry name" value="Rev_trsase/Diguanyl_cyclase"/>
</dbReference>
<keyword evidence="5" id="KW-0863">Zinc-finger</keyword>
<dbReference type="PIRSF" id="PIRSF036603">
    <property type="entry name" value="DPol_eta"/>
    <property type="match status" value="1"/>
</dbReference>
<accession>A0A177DGB7</accession>
<dbReference type="Gene3D" id="1.10.150.20">
    <property type="entry name" value="5' to 3' exonuclease, C-terminal subdomain"/>
    <property type="match status" value="1"/>
</dbReference>
<dbReference type="KEGG" id="aalt:CC77DRAFT_1033175"/>
<dbReference type="Pfam" id="PF11799">
    <property type="entry name" value="IMS_C"/>
    <property type="match status" value="1"/>
</dbReference>
<dbReference type="FunFam" id="1.10.150.20:FF:000014">
    <property type="entry name" value="Polymerase (DNA directed), eta"/>
    <property type="match status" value="1"/>
</dbReference>
<feature type="compositionally biased region" description="Basic and acidic residues" evidence="10">
    <location>
        <begin position="488"/>
        <end position="503"/>
    </location>
</feature>
<dbReference type="Gene3D" id="3.30.1490.100">
    <property type="entry name" value="DNA polymerase, Y-family, little finger domain"/>
    <property type="match status" value="1"/>
</dbReference>
<keyword evidence="4" id="KW-0227">DNA damage</keyword>
<dbReference type="EMBL" id="KV441485">
    <property type="protein sequence ID" value="OAG17849.1"/>
    <property type="molecule type" value="Genomic_DNA"/>
</dbReference>
<feature type="domain" description="UBZ3-type" evidence="12">
    <location>
        <begin position="532"/>
        <end position="566"/>
    </location>
</feature>
<dbReference type="InterPro" id="IPR041298">
    <property type="entry name" value="UBZ3"/>
</dbReference>
<dbReference type="GO" id="GO:0003887">
    <property type="term" value="F:DNA-directed DNA polymerase activity"/>
    <property type="evidence" value="ECO:0007669"/>
    <property type="project" value="TreeGrafter"/>
</dbReference>
<evidence type="ECO:0000256" key="2">
    <source>
        <dbReference type="ARBA" id="ARBA00022679"/>
    </source>
</evidence>
<dbReference type="VEuPathDB" id="FungiDB:CC77DRAFT_1033175"/>
<dbReference type="GO" id="GO:0070987">
    <property type="term" value="P:error-free translesion synthesis"/>
    <property type="evidence" value="ECO:0007669"/>
    <property type="project" value="UniProtKB-ARBA"/>
</dbReference>
<dbReference type="GeneID" id="29112375"/>
<sequence>MDTSQYTHRDLDELKKFSPTSPLRVIALIDFDAFYAQCEIVRLGLPSSTPLAVQQWNAIIALNYPARESGLKRGASVDEARRLCPDIVLQHVATWREGETTWAYRPDVTKHMATDKSALDPYRLRSRKCFEFIRSLLPEEPIQKVEKASIDEVFLDLSAQVHQIMLRQFPELAEQPDDLEQYLPLPSFSSLLDWEDDHVVDIEKADPRPDWDDIALNIGAGIIRRIRAEVLTHSGYTCSAGIAHNKVVAKLGAGFKKPNRQTVIPTQATCNFLANQIVNLTKIRGLGGKLGQQVIDAFGSDRVDDILRIPIKNLEAKLGKESGYWVYNVVRGRETSVVTSRLVIQSMLSAKTFVPSVGSFEQAMKWLRIFAADLMGRLNELQSEYPRQPTVVTVHHHINGRFGPTRSKRATIPSGSKVDEMAIFAWSKSLLRQICDEGVAWPCACLSVSISGFQPLVTRNHRITSFFTTDSTNTKRLSDAYEDDENERQEPKKIRTEGGHETSLEGTKSASASSKKDGVRSLHTNLHDLQAENVFSYDCPKCSQSIQATQVLEHLDWHTALEIQESGE</sequence>
<dbReference type="PANTHER" id="PTHR45873">
    <property type="entry name" value="DNA POLYMERASE ETA"/>
    <property type="match status" value="1"/>
</dbReference>
<feature type="region of interest" description="Disordered" evidence="10">
    <location>
        <begin position="477"/>
        <end position="519"/>
    </location>
</feature>
<dbReference type="GO" id="GO:0042276">
    <property type="term" value="P:error-prone translesion synthesis"/>
    <property type="evidence" value="ECO:0007669"/>
    <property type="project" value="TreeGrafter"/>
</dbReference>
<dbReference type="RefSeq" id="XP_018383270.1">
    <property type="nucleotide sequence ID" value="XM_018526781.1"/>
</dbReference>
<keyword evidence="2" id="KW-0808">Transferase</keyword>
<dbReference type="OMA" id="QVEQIRC"/>
<dbReference type="InterPro" id="IPR036775">
    <property type="entry name" value="DNA_pol_Y-fam_lit_finger_sf"/>
</dbReference>
<gene>
    <name evidence="13" type="ORF">CC77DRAFT_1033175</name>
</gene>
<evidence type="ECO:0000259" key="12">
    <source>
        <dbReference type="PROSITE" id="PS51907"/>
    </source>
</evidence>
<reference evidence="13 14" key="1">
    <citation type="submission" date="2016-05" db="EMBL/GenBank/DDBJ databases">
        <title>Comparative analysis of secretome profiles of manganese(II)-oxidizing ascomycete fungi.</title>
        <authorList>
            <consortium name="DOE Joint Genome Institute"/>
            <person name="Zeiner C.A."/>
            <person name="Purvine S.O."/>
            <person name="Zink E.M."/>
            <person name="Wu S."/>
            <person name="Pasa-Tolic L."/>
            <person name="Chaput D.L."/>
            <person name="Haridas S."/>
            <person name="Grigoriev I.V."/>
            <person name="Santelli C.M."/>
            <person name="Hansel C.M."/>
        </authorList>
    </citation>
    <scope>NUCLEOTIDE SEQUENCE [LARGE SCALE GENOMIC DNA]</scope>
    <source>
        <strain evidence="13 14">SRC1lrK2f</strain>
    </source>
</reference>
<dbReference type="Gene3D" id="3.30.70.270">
    <property type="match status" value="1"/>
</dbReference>
<dbReference type="InterPro" id="IPR043502">
    <property type="entry name" value="DNA/RNA_pol_sf"/>
</dbReference>
<evidence type="ECO:0000256" key="10">
    <source>
        <dbReference type="SAM" id="MobiDB-lite"/>
    </source>
</evidence>
<evidence type="ECO:0000259" key="11">
    <source>
        <dbReference type="PROSITE" id="PS50173"/>
    </source>
</evidence>
<dbReference type="PANTHER" id="PTHR45873:SF1">
    <property type="entry name" value="DNA POLYMERASE ETA"/>
    <property type="match status" value="1"/>
</dbReference>
<dbReference type="Proteomes" id="UP000077248">
    <property type="component" value="Unassembled WGS sequence"/>
</dbReference>
<evidence type="ECO:0000256" key="7">
    <source>
        <dbReference type="ARBA" id="ARBA00023204"/>
    </source>
</evidence>
<keyword evidence="14" id="KW-1185">Reference proteome</keyword>
<dbReference type="GO" id="GO:0007064">
    <property type="term" value="P:mitotic sister chromatid cohesion"/>
    <property type="evidence" value="ECO:0007669"/>
    <property type="project" value="UniProtKB-ARBA"/>
</dbReference>
<dbReference type="Gene3D" id="3.40.1170.60">
    <property type="match status" value="1"/>
</dbReference>
<evidence type="ECO:0000256" key="6">
    <source>
        <dbReference type="ARBA" id="ARBA00022833"/>
    </source>
</evidence>
<dbReference type="GO" id="GO:0009314">
    <property type="term" value="P:response to radiation"/>
    <property type="evidence" value="ECO:0007669"/>
    <property type="project" value="TreeGrafter"/>
</dbReference>
<dbReference type="Pfam" id="PF18439">
    <property type="entry name" value="zf_UBZ"/>
    <property type="match status" value="1"/>
</dbReference>
<name>A0A177DGB7_ALTAL</name>
<evidence type="ECO:0000256" key="8">
    <source>
        <dbReference type="ARBA" id="ARBA00023242"/>
    </source>
</evidence>
<dbReference type="PROSITE" id="PS50173">
    <property type="entry name" value="UMUC"/>
    <property type="match status" value="1"/>
</dbReference>
<dbReference type="GO" id="GO:0003684">
    <property type="term" value="F:damaged DNA binding"/>
    <property type="evidence" value="ECO:0007669"/>
    <property type="project" value="InterPro"/>
</dbReference>
<keyword evidence="7" id="KW-0234">DNA repair</keyword>
<dbReference type="InterPro" id="IPR052230">
    <property type="entry name" value="DNA_polymerase_eta"/>
</dbReference>
<evidence type="ECO:0000313" key="14">
    <source>
        <dbReference type="Proteomes" id="UP000077248"/>
    </source>
</evidence>
<organism evidence="13 14">
    <name type="scientific">Alternaria alternata</name>
    <name type="common">Alternaria rot fungus</name>
    <name type="synonym">Torula alternata</name>
    <dbReference type="NCBI Taxonomy" id="5599"/>
    <lineage>
        <taxon>Eukaryota</taxon>
        <taxon>Fungi</taxon>
        <taxon>Dikarya</taxon>
        <taxon>Ascomycota</taxon>
        <taxon>Pezizomycotina</taxon>
        <taxon>Dothideomycetes</taxon>
        <taxon>Pleosporomycetidae</taxon>
        <taxon>Pleosporales</taxon>
        <taxon>Pleosporineae</taxon>
        <taxon>Pleosporaceae</taxon>
        <taxon>Alternaria</taxon>
        <taxon>Alternaria sect. Alternaria</taxon>
        <taxon>Alternaria alternata complex</taxon>
    </lineage>
</organism>
<keyword evidence="3" id="KW-0479">Metal-binding</keyword>
<evidence type="ECO:0000256" key="3">
    <source>
        <dbReference type="ARBA" id="ARBA00022723"/>
    </source>
</evidence>
<dbReference type="Pfam" id="PF00817">
    <property type="entry name" value="IMS"/>
    <property type="match status" value="1"/>
</dbReference>
<dbReference type="GO" id="GO:0035861">
    <property type="term" value="C:site of double-strand break"/>
    <property type="evidence" value="ECO:0007669"/>
    <property type="project" value="TreeGrafter"/>
</dbReference>
<feature type="compositionally biased region" description="Polar residues" evidence="10">
    <location>
        <begin position="504"/>
        <end position="513"/>
    </location>
</feature>
<dbReference type="FunFam" id="3.40.1170.60:FF:000008">
    <property type="entry name" value="DNA polymerase eta subunit"/>
    <property type="match status" value="1"/>
</dbReference>
<evidence type="ECO:0000256" key="1">
    <source>
        <dbReference type="ARBA" id="ARBA00004123"/>
    </source>
</evidence>
<dbReference type="STRING" id="5599.A0A177DGB7"/>
<evidence type="ECO:0000256" key="4">
    <source>
        <dbReference type="ARBA" id="ARBA00022763"/>
    </source>
</evidence>
<dbReference type="PROSITE" id="PS51907">
    <property type="entry name" value="ZF_UBZ3"/>
    <property type="match status" value="1"/>
</dbReference>
<dbReference type="AlphaFoldDB" id="A0A177DGB7"/>
<feature type="domain" description="UmuC" evidence="11">
    <location>
        <begin position="26"/>
        <end position="287"/>
    </location>
</feature>
<dbReference type="Pfam" id="PF21704">
    <property type="entry name" value="POLH-Rev1_HhH"/>
    <property type="match status" value="1"/>
</dbReference>
<dbReference type="GO" id="GO:0005657">
    <property type="term" value="C:replication fork"/>
    <property type="evidence" value="ECO:0007669"/>
    <property type="project" value="UniProtKB-ARBA"/>
</dbReference>
<dbReference type="InterPro" id="IPR017961">
    <property type="entry name" value="DNA_pol_Y-fam_little_finger"/>
</dbReference>
<dbReference type="GO" id="GO:0006281">
    <property type="term" value="P:DNA repair"/>
    <property type="evidence" value="ECO:0007669"/>
    <property type="project" value="UniProtKB-KW"/>
</dbReference>
<dbReference type="GO" id="GO:0005634">
    <property type="term" value="C:nucleus"/>
    <property type="evidence" value="ECO:0007669"/>
    <property type="project" value="UniProtKB-SubCell"/>
</dbReference>